<evidence type="ECO:0000313" key="3">
    <source>
        <dbReference type="EMBL" id="KAK1758352.1"/>
    </source>
</evidence>
<keyword evidence="4" id="KW-1185">Reference proteome</keyword>
<keyword evidence="2" id="KW-1133">Transmembrane helix</keyword>
<feature type="compositionally biased region" description="Low complexity" evidence="1">
    <location>
        <begin position="14"/>
        <end position="35"/>
    </location>
</feature>
<name>A0AAJ0F8U0_9PEZI</name>
<evidence type="ECO:0000256" key="2">
    <source>
        <dbReference type="SAM" id="Phobius"/>
    </source>
</evidence>
<comment type="caution">
    <text evidence="3">The sequence shown here is derived from an EMBL/GenBank/DDBJ whole genome shotgun (WGS) entry which is preliminary data.</text>
</comment>
<feature type="transmembrane region" description="Helical" evidence="2">
    <location>
        <begin position="61"/>
        <end position="79"/>
    </location>
</feature>
<feature type="region of interest" description="Disordered" evidence="1">
    <location>
        <begin position="1"/>
        <end position="49"/>
    </location>
</feature>
<protein>
    <submittedName>
        <fullName evidence="3">Uncharacterized protein</fullName>
    </submittedName>
</protein>
<feature type="compositionally biased region" description="Pro residues" evidence="1">
    <location>
        <begin position="1"/>
        <end position="13"/>
    </location>
</feature>
<sequence>MPAQPPSPPPAPAPAKRFSRPAAAAAAAAAGQQQPTKPPTPTTAAAATRTTFSTWPKWKKYTLTGLFATVIISGAVWGASLKMQSEAKAETQKAKEADADDKIFLLEQRRAYLLKQRGEIESKLSDLHARVKARESGLTSR</sequence>
<keyword evidence="2" id="KW-0472">Membrane</keyword>
<organism evidence="3 4">
    <name type="scientific">Echria macrotheca</name>
    <dbReference type="NCBI Taxonomy" id="438768"/>
    <lineage>
        <taxon>Eukaryota</taxon>
        <taxon>Fungi</taxon>
        <taxon>Dikarya</taxon>
        <taxon>Ascomycota</taxon>
        <taxon>Pezizomycotina</taxon>
        <taxon>Sordariomycetes</taxon>
        <taxon>Sordariomycetidae</taxon>
        <taxon>Sordariales</taxon>
        <taxon>Schizotheciaceae</taxon>
        <taxon>Echria</taxon>
    </lineage>
</organism>
<proteinExistence type="predicted"/>
<dbReference type="EMBL" id="MU839829">
    <property type="protein sequence ID" value="KAK1758352.1"/>
    <property type="molecule type" value="Genomic_DNA"/>
</dbReference>
<dbReference type="Proteomes" id="UP001239445">
    <property type="component" value="Unassembled WGS sequence"/>
</dbReference>
<evidence type="ECO:0000313" key="4">
    <source>
        <dbReference type="Proteomes" id="UP001239445"/>
    </source>
</evidence>
<reference evidence="3" key="1">
    <citation type="submission" date="2023-06" db="EMBL/GenBank/DDBJ databases">
        <title>Genome-scale phylogeny and comparative genomics of the fungal order Sordariales.</title>
        <authorList>
            <consortium name="Lawrence Berkeley National Laboratory"/>
            <person name="Hensen N."/>
            <person name="Bonometti L."/>
            <person name="Westerberg I."/>
            <person name="Brannstrom I.O."/>
            <person name="Guillou S."/>
            <person name="Cros-Aarteil S."/>
            <person name="Calhoun S."/>
            <person name="Haridas S."/>
            <person name="Kuo A."/>
            <person name="Mondo S."/>
            <person name="Pangilinan J."/>
            <person name="Riley R."/>
            <person name="Labutti K."/>
            <person name="Andreopoulos B."/>
            <person name="Lipzen A."/>
            <person name="Chen C."/>
            <person name="Yanf M."/>
            <person name="Daum C."/>
            <person name="Ng V."/>
            <person name="Clum A."/>
            <person name="Steindorff A."/>
            <person name="Ohm R."/>
            <person name="Martin F."/>
            <person name="Silar P."/>
            <person name="Natvig D."/>
            <person name="Lalanne C."/>
            <person name="Gautier V."/>
            <person name="Ament-Velasquez S.L."/>
            <person name="Kruys A."/>
            <person name="Hutchinson M.I."/>
            <person name="Powell A.J."/>
            <person name="Barry K."/>
            <person name="Miller A.N."/>
            <person name="Grigoriev I.V."/>
            <person name="Debuchy R."/>
            <person name="Gladieux P."/>
            <person name="Thoren M.H."/>
            <person name="Johannesson H."/>
        </authorList>
    </citation>
    <scope>NUCLEOTIDE SEQUENCE</scope>
    <source>
        <strain evidence="3">PSN4</strain>
    </source>
</reference>
<gene>
    <name evidence="3" type="ORF">QBC47DRAFT_138073</name>
</gene>
<dbReference type="AlphaFoldDB" id="A0AAJ0F8U0"/>
<accession>A0AAJ0F8U0</accession>
<evidence type="ECO:0000256" key="1">
    <source>
        <dbReference type="SAM" id="MobiDB-lite"/>
    </source>
</evidence>
<keyword evidence="2" id="KW-0812">Transmembrane</keyword>